<dbReference type="Gene3D" id="3.40.50.150">
    <property type="entry name" value="Vaccinia Virus protein VP39"/>
    <property type="match status" value="1"/>
</dbReference>
<organism evidence="2">
    <name type="scientific">marine sediment metagenome</name>
    <dbReference type="NCBI Taxonomy" id="412755"/>
    <lineage>
        <taxon>unclassified sequences</taxon>
        <taxon>metagenomes</taxon>
        <taxon>ecological metagenomes</taxon>
    </lineage>
</organism>
<comment type="caution">
    <text evidence="2">The sequence shown here is derived from an EMBL/GenBank/DDBJ whole genome shotgun (WGS) entry which is preliminary data.</text>
</comment>
<dbReference type="PANTHER" id="PTHR42912">
    <property type="entry name" value="METHYLTRANSFERASE"/>
    <property type="match status" value="1"/>
</dbReference>
<sequence length="253" mass="29319">MIEFKSTYLLGNKARQVVLELLQYAAIKTPDFLRPIIQPIYWQVTKIPLFRRIVWGSTSRDRCLTYWTDPIDGGNKPITYLNGGMINSIFMLDYIKQYADKDAEILEIGCNAGRNLWVLYSTGYKNLTGIEINPEAVKLMEAAFPDMVRNIDIYNNAVEDEILGIPDGAFDVVFTMAVLEHIHEDSNWIFREMARITRGVLITLEDELAVSWRTFARDYQKVFEGVGMRQIDFDDCFRLPEWHGSLKLRVFVK</sequence>
<dbReference type="InterPro" id="IPR050508">
    <property type="entry name" value="Methyltransf_Superfamily"/>
</dbReference>
<dbReference type="InterPro" id="IPR029063">
    <property type="entry name" value="SAM-dependent_MTases_sf"/>
</dbReference>
<dbReference type="EMBL" id="LAZR01000364">
    <property type="protein sequence ID" value="KKN72330.1"/>
    <property type="molecule type" value="Genomic_DNA"/>
</dbReference>
<dbReference type="GO" id="GO:0008757">
    <property type="term" value="F:S-adenosylmethionine-dependent methyltransferase activity"/>
    <property type="evidence" value="ECO:0007669"/>
    <property type="project" value="InterPro"/>
</dbReference>
<dbReference type="SUPFAM" id="SSF53335">
    <property type="entry name" value="S-adenosyl-L-methionine-dependent methyltransferases"/>
    <property type="match status" value="1"/>
</dbReference>
<dbReference type="CDD" id="cd02440">
    <property type="entry name" value="AdoMet_MTases"/>
    <property type="match status" value="1"/>
</dbReference>
<gene>
    <name evidence="2" type="ORF">LCGC14_0411570</name>
</gene>
<reference evidence="2" key="1">
    <citation type="journal article" date="2015" name="Nature">
        <title>Complex archaea that bridge the gap between prokaryotes and eukaryotes.</title>
        <authorList>
            <person name="Spang A."/>
            <person name="Saw J.H."/>
            <person name="Jorgensen S.L."/>
            <person name="Zaremba-Niedzwiedzka K."/>
            <person name="Martijn J."/>
            <person name="Lind A.E."/>
            <person name="van Eijk R."/>
            <person name="Schleper C."/>
            <person name="Guy L."/>
            <person name="Ettema T.J."/>
        </authorList>
    </citation>
    <scope>NUCLEOTIDE SEQUENCE</scope>
</reference>
<evidence type="ECO:0000259" key="1">
    <source>
        <dbReference type="Pfam" id="PF08241"/>
    </source>
</evidence>
<name>A0A0F9STP5_9ZZZZ</name>
<accession>A0A0F9STP5</accession>
<proteinExistence type="predicted"/>
<dbReference type="AlphaFoldDB" id="A0A0F9STP5"/>
<dbReference type="Pfam" id="PF08241">
    <property type="entry name" value="Methyltransf_11"/>
    <property type="match status" value="1"/>
</dbReference>
<feature type="domain" description="Methyltransferase type 11" evidence="1">
    <location>
        <begin position="106"/>
        <end position="198"/>
    </location>
</feature>
<dbReference type="InterPro" id="IPR013216">
    <property type="entry name" value="Methyltransf_11"/>
</dbReference>
<evidence type="ECO:0000313" key="2">
    <source>
        <dbReference type="EMBL" id="KKN72330.1"/>
    </source>
</evidence>
<protein>
    <recommendedName>
        <fullName evidence="1">Methyltransferase type 11 domain-containing protein</fullName>
    </recommendedName>
</protein>